<reference evidence="2 3" key="1">
    <citation type="journal article" date="2018" name="BMC Genomics">
        <title>The genome of Naegleria lovaniensis, the basis for a comparative approach to unravel pathogenicity factors of the human pathogenic amoeba N. fowleri.</title>
        <authorList>
            <person name="Liechti N."/>
            <person name="Schurch N."/>
            <person name="Bruggmann R."/>
            <person name="Wittwer M."/>
        </authorList>
    </citation>
    <scope>NUCLEOTIDE SEQUENCE [LARGE SCALE GENOMIC DNA]</scope>
    <source>
        <strain evidence="2 3">ATCC 30569</strain>
    </source>
</reference>
<feature type="compositionally biased region" description="Polar residues" evidence="1">
    <location>
        <begin position="95"/>
        <end position="108"/>
    </location>
</feature>
<gene>
    <name evidence="2" type="ORF">C9374_002206</name>
</gene>
<evidence type="ECO:0000256" key="1">
    <source>
        <dbReference type="SAM" id="MobiDB-lite"/>
    </source>
</evidence>
<feature type="compositionally biased region" description="Polar residues" evidence="1">
    <location>
        <begin position="293"/>
        <end position="313"/>
    </location>
</feature>
<accession>A0AA88GSY7</accession>
<feature type="compositionally biased region" description="Polar residues" evidence="1">
    <location>
        <begin position="467"/>
        <end position="484"/>
    </location>
</feature>
<name>A0AA88GSY7_NAELO</name>
<sequence>MGSYPSSFNQNGSGSFQHPRASAQYSVETNRSIPHKKPPPIKIPKNSRELDFRYIDPNDDPPIDEDKIRSFSPPPSRRYLSEESNNDATEDDQNHGQQMTTTSDQETSFKIGEDDDEFEAYKNIVNVESEDEDGSECLMGDSNVVQIFSIANPFLYLRSTSCRYSPAVGHLATNGSTTSSDSGSFSSIEGDSLSPTTNLTIFSSPILNSKQTSPISTKTKKRRSHSLMPLQPIARPISQESSLCEVLEQSSASTRARSRSVSDTPTINSPATLNTNTPFDQSSTQSPSETPSNRSSPRSKQTRNSVFQNTRTNSPPPTFSITISSPAEEVAGTKLKSKQEPVISSNLNEYKIGKSTSNKGEVQEYNLSEFKMGASSKKKGDDLLKLANSPVGPQKTQKKVNFMGPLVDILVHGGLGVPTNHKIRRHSYTPAPKLSSNDLLQDQPKTPSSPSKSPLSPTQSPLSPSSNKPSFLSPNSLLTPNPSQSKKRELRKSVADISHPEPVPIEPSPKLFVATISKTRRMSLKDENAERLNDLLLRQKLNQYKV</sequence>
<dbReference type="RefSeq" id="XP_044550454.1">
    <property type="nucleotide sequence ID" value="XM_044691599.1"/>
</dbReference>
<keyword evidence="3" id="KW-1185">Reference proteome</keyword>
<dbReference type="EMBL" id="PYSW02000015">
    <property type="protein sequence ID" value="KAG2386462.1"/>
    <property type="molecule type" value="Genomic_DNA"/>
</dbReference>
<feature type="region of interest" description="Disordered" evidence="1">
    <location>
        <begin position="244"/>
        <end position="326"/>
    </location>
</feature>
<feature type="region of interest" description="Disordered" evidence="1">
    <location>
        <begin position="1"/>
        <end position="108"/>
    </location>
</feature>
<dbReference type="GeneID" id="68094662"/>
<protein>
    <submittedName>
        <fullName evidence="2">Uncharacterized protein</fullName>
    </submittedName>
</protein>
<organism evidence="2 3">
    <name type="scientific">Naegleria lovaniensis</name>
    <name type="common">Amoeba</name>
    <dbReference type="NCBI Taxonomy" id="51637"/>
    <lineage>
        <taxon>Eukaryota</taxon>
        <taxon>Discoba</taxon>
        <taxon>Heterolobosea</taxon>
        <taxon>Tetramitia</taxon>
        <taxon>Eutetramitia</taxon>
        <taxon>Vahlkampfiidae</taxon>
        <taxon>Naegleria</taxon>
    </lineage>
</organism>
<feature type="compositionally biased region" description="Basic and acidic residues" evidence="1">
    <location>
        <begin position="46"/>
        <end position="56"/>
    </location>
</feature>
<evidence type="ECO:0000313" key="3">
    <source>
        <dbReference type="Proteomes" id="UP000816034"/>
    </source>
</evidence>
<comment type="caution">
    <text evidence="2">The sequence shown here is derived from an EMBL/GenBank/DDBJ whole genome shotgun (WGS) entry which is preliminary data.</text>
</comment>
<feature type="compositionally biased region" description="Low complexity" evidence="1">
    <location>
        <begin position="281"/>
        <end position="292"/>
    </location>
</feature>
<feature type="compositionally biased region" description="Polar residues" evidence="1">
    <location>
        <begin position="23"/>
        <end position="32"/>
    </location>
</feature>
<feature type="region of interest" description="Disordered" evidence="1">
    <location>
        <begin position="421"/>
        <end position="507"/>
    </location>
</feature>
<proteinExistence type="predicted"/>
<dbReference type="AlphaFoldDB" id="A0AA88GSY7"/>
<feature type="compositionally biased region" description="Low complexity" evidence="1">
    <location>
        <begin position="250"/>
        <end position="262"/>
    </location>
</feature>
<feature type="compositionally biased region" description="Low complexity" evidence="1">
    <location>
        <begin position="443"/>
        <end position="466"/>
    </location>
</feature>
<feature type="region of interest" description="Disordered" evidence="1">
    <location>
        <begin position="209"/>
        <end position="230"/>
    </location>
</feature>
<evidence type="ECO:0000313" key="2">
    <source>
        <dbReference type="EMBL" id="KAG2386462.1"/>
    </source>
</evidence>
<feature type="compositionally biased region" description="Polar residues" evidence="1">
    <location>
        <begin position="1"/>
        <end position="16"/>
    </location>
</feature>
<dbReference type="Proteomes" id="UP000816034">
    <property type="component" value="Unassembled WGS sequence"/>
</dbReference>
<feature type="compositionally biased region" description="Polar residues" evidence="1">
    <location>
        <begin position="263"/>
        <end position="280"/>
    </location>
</feature>